<dbReference type="InterPro" id="IPR024636">
    <property type="entry name" value="SET_assoc"/>
</dbReference>
<feature type="compositionally biased region" description="Acidic residues" evidence="18">
    <location>
        <begin position="702"/>
        <end position="712"/>
    </location>
</feature>
<evidence type="ECO:0000256" key="11">
    <source>
        <dbReference type="ARBA" id="ARBA00044492"/>
    </source>
</evidence>
<evidence type="ECO:0000256" key="12">
    <source>
        <dbReference type="ARBA" id="ARBA00044515"/>
    </source>
</evidence>
<feature type="region of interest" description="Disordered" evidence="18">
    <location>
        <begin position="612"/>
        <end position="771"/>
    </location>
</feature>
<feature type="compositionally biased region" description="Basic and acidic residues" evidence="18">
    <location>
        <begin position="376"/>
        <end position="398"/>
    </location>
</feature>
<keyword evidence="9 16" id="KW-0156">Chromatin regulator</keyword>
<dbReference type="Pfam" id="PF00076">
    <property type="entry name" value="RRM_1"/>
    <property type="match status" value="1"/>
</dbReference>
<evidence type="ECO:0000256" key="9">
    <source>
        <dbReference type="ARBA" id="ARBA00022853"/>
    </source>
</evidence>
<dbReference type="CDD" id="cd12303">
    <property type="entry name" value="RRM_spSet1p_like"/>
    <property type="match status" value="1"/>
</dbReference>
<feature type="domain" description="Post-SET" evidence="21">
    <location>
        <begin position="1190"/>
        <end position="1206"/>
    </location>
</feature>
<feature type="compositionally biased region" description="Pro residues" evidence="18">
    <location>
        <begin position="95"/>
        <end position="104"/>
    </location>
</feature>
<comment type="function">
    <text evidence="16">Catalytic component of the COMPASS (Set1C) complex that specifically mono-, di- and trimethylates histone H3 to form H3K4me1/2/3. COMPASS recognizes ubiquitinated H2B on one face of the nucleosome which stimulates the methylation of H3 on the opposing face.</text>
</comment>
<dbReference type="SMART" id="SM00360">
    <property type="entry name" value="RRM"/>
    <property type="match status" value="1"/>
</dbReference>
<dbReference type="InterPro" id="IPR024657">
    <property type="entry name" value="COMPASS_Set1_N-SET"/>
</dbReference>
<evidence type="ECO:0000256" key="1">
    <source>
        <dbReference type="ARBA" id="ARBA00004123"/>
    </source>
</evidence>
<feature type="compositionally biased region" description="Pro residues" evidence="18">
    <location>
        <begin position="126"/>
        <end position="144"/>
    </location>
</feature>
<dbReference type="GO" id="GO:0032259">
    <property type="term" value="P:methylation"/>
    <property type="evidence" value="ECO:0007669"/>
    <property type="project" value="UniProtKB-KW"/>
</dbReference>
<comment type="subcellular location">
    <subcellularLocation>
        <location evidence="2">Chromosome</location>
    </subcellularLocation>
    <subcellularLocation>
        <location evidence="1 16">Nucleus</location>
    </subcellularLocation>
</comment>
<feature type="domain" description="RRM" evidence="19">
    <location>
        <begin position="234"/>
        <end position="320"/>
    </location>
</feature>
<feature type="region of interest" description="Disordered" evidence="18">
    <location>
        <begin position="1000"/>
        <end position="1034"/>
    </location>
</feature>
<comment type="caution">
    <text evidence="22">The sequence shown here is derived from an EMBL/GenBank/DDBJ whole genome shotgun (WGS) entry which is preliminary data.</text>
</comment>
<evidence type="ECO:0000313" key="23">
    <source>
        <dbReference type="Proteomes" id="UP001447188"/>
    </source>
</evidence>
<evidence type="ECO:0000256" key="5">
    <source>
        <dbReference type="ARBA" id="ARBA00022454"/>
    </source>
</evidence>
<dbReference type="PROSITE" id="PS51572">
    <property type="entry name" value="SAM_MT43_1"/>
    <property type="match status" value="1"/>
</dbReference>
<evidence type="ECO:0000259" key="21">
    <source>
        <dbReference type="PROSITE" id="PS50868"/>
    </source>
</evidence>
<feature type="compositionally biased region" description="Basic and acidic residues" evidence="18">
    <location>
        <begin position="18"/>
        <end position="43"/>
    </location>
</feature>
<keyword evidence="5 16" id="KW-0158">Chromosome</keyword>
<dbReference type="EC" id="2.1.1.354" evidence="3 16"/>
<dbReference type="SUPFAM" id="SSF54928">
    <property type="entry name" value="RNA-binding domain, RBD"/>
    <property type="match status" value="1"/>
</dbReference>
<feature type="domain" description="SET" evidence="20">
    <location>
        <begin position="1064"/>
        <end position="1181"/>
    </location>
</feature>
<feature type="compositionally biased region" description="Low complexity" evidence="18">
    <location>
        <begin position="1013"/>
        <end position="1034"/>
    </location>
</feature>
<dbReference type="PANTHER" id="PTHR45814">
    <property type="entry name" value="HISTONE-LYSINE N-METHYLTRANSFERASE SETD1"/>
    <property type="match status" value="1"/>
</dbReference>
<dbReference type="Pfam" id="PF11764">
    <property type="entry name" value="N-SET"/>
    <property type="match status" value="1"/>
</dbReference>
<feature type="region of interest" description="Disordered" evidence="18">
    <location>
        <begin position="1"/>
        <end position="69"/>
    </location>
</feature>
<dbReference type="SMART" id="SM00508">
    <property type="entry name" value="PostSET"/>
    <property type="match status" value="1"/>
</dbReference>
<evidence type="ECO:0000256" key="17">
    <source>
        <dbReference type="PROSITE-ProRule" id="PRU00176"/>
    </source>
</evidence>
<dbReference type="InterPro" id="IPR000504">
    <property type="entry name" value="RRM_dom"/>
</dbReference>
<feature type="region of interest" description="Disordered" evidence="18">
    <location>
        <begin position="340"/>
        <end position="398"/>
    </location>
</feature>
<dbReference type="InterPro" id="IPR001214">
    <property type="entry name" value="SET_dom"/>
</dbReference>
<dbReference type="PROSITE" id="PS50868">
    <property type="entry name" value="POST_SET"/>
    <property type="match status" value="1"/>
</dbReference>
<dbReference type="InterPro" id="IPR003616">
    <property type="entry name" value="Post-SET_dom"/>
</dbReference>
<feature type="compositionally biased region" description="Basic residues" evidence="18">
    <location>
        <begin position="750"/>
        <end position="760"/>
    </location>
</feature>
<gene>
    <name evidence="22" type="primary">SET1</name>
    <name evidence="22" type="ORF">Q9L58_003299</name>
</gene>
<evidence type="ECO:0000256" key="14">
    <source>
        <dbReference type="ARBA" id="ARBA00047583"/>
    </source>
</evidence>
<evidence type="ECO:0000256" key="4">
    <source>
        <dbReference type="ARBA" id="ARBA00015839"/>
    </source>
</evidence>
<dbReference type="PIRSF" id="PIRSF037104">
    <property type="entry name" value="Histone_H3-K4_mtfrase_Set1_fun"/>
    <property type="match status" value="1"/>
</dbReference>
<comment type="catalytic activity">
    <reaction evidence="15">
        <text>N(6),N(6)-dimethyl-L-lysyl(4)-[histone H3] + S-adenosyl-L-methionine = N(6),N(6),N(6)-trimethyl-L-lysyl(4)-[histone H3] + S-adenosyl-L-homocysteine + H(+)</text>
        <dbReference type="Rhea" id="RHEA:60272"/>
        <dbReference type="Rhea" id="RHEA-COMP:15537"/>
        <dbReference type="Rhea" id="RHEA-COMP:15540"/>
        <dbReference type="ChEBI" id="CHEBI:15378"/>
        <dbReference type="ChEBI" id="CHEBI:57856"/>
        <dbReference type="ChEBI" id="CHEBI:59789"/>
        <dbReference type="ChEBI" id="CHEBI:61961"/>
        <dbReference type="ChEBI" id="CHEBI:61976"/>
    </reaction>
</comment>
<reference evidence="22 23" key="1">
    <citation type="submission" date="2024-02" db="EMBL/GenBank/DDBJ databases">
        <title>Discinaceae phylogenomics.</title>
        <authorList>
            <person name="Dirks A.C."/>
            <person name="James T.Y."/>
        </authorList>
    </citation>
    <scope>NUCLEOTIDE SEQUENCE [LARGE SCALE GENOMIC DNA]</scope>
    <source>
        <strain evidence="22 23">ACD0624</strain>
    </source>
</reference>
<dbReference type="InterPro" id="IPR046341">
    <property type="entry name" value="SET_dom_sf"/>
</dbReference>
<feature type="region of interest" description="Disordered" evidence="18">
    <location>
        <begin position="84"/>
        <end position="156"/>
    </location>
</feature>
<dbReference type="InterPro" id="IPR012677">
    <property type="entry name" value="Nucleotide-bd_a/b_plait_sf"/>
</dbReference>
<dbReference type="Gene3D" id="3.30.70.330">
    <property type="match status" value="1"/>
</dbReference>
<dbReference type="SUPFAM" id="SSF82199">
    <property type="entry name" value="SET domain"/>
    <property type="match status" value="1"/>
</dbReference>
<dbReference type="InterPro" id="IPR035979">
    <property type="entry name" value="RBD_domain_sf"/>
</dbReference>
<protein>
    <recommendedName>
        <fullName evidence="4 16">Histone-lysine N-methyltransferase, H3 lysine-4 specific</fullName>
        <ecNumber evidence="3 16">2.1.1.354</ecNumber>
    </recommendedName>
</protein>
<name>A0ABR3GP97_9PEZI</name>
<dbReference type="GO" id="GO:0140999">
    <property type="term" value="F:histone H3K4 trimethyltransferase activity"/>
    <property type="evidence" value="ECO:0007669"/>
    <property type="project" value="UniProtKB-EC"/>
</dbReference>
<keyword evidence="17" id="KW-0694">RNA-binding</keyword>
<keyword evidence="7 16" id="KW-0808">Transferase</keyword>
<evidence type="ECO:0000256" key="2">
    <source>
        <dbReference type="ARBA" id="ARBA00004286"/>
    </source>
</evidence>
<dbReference type="PROSITE" id="PS50280">
    <property type="entry name" value="SET"/>
    <property type="match status" value="1"/>
</dbReference>
<evidence type="ECO:0000256" key="13">
    <source>
        <dbReference type="ARBA" id="ARBA00047571"/>
    </source>
</evidence>
<comment type="subunit">
    <text evidence="12">Component of the Set1C/COMPASS complex.</text>
</comment>
<dbReference type="PROSITE" id="PS50102">
    <property type="entry name" value="RRM"/>
    <property type="match status" value="1"/>
</dbReference>
<feature type="compositionally biased region" description="Low complexity" evidence="18">
    <location>
        <begin position="85"/>
        <end position="94"/>
    </location>
</feature>
<evidence type="ECO:0000259" key="20">
    <source>
        <dbReference type="PROSITE" id="PS50280"/>
    </source>
</evidence>
<evidence type="ECO:0000256" key="3">
    <source>
        <dbReference type="ARBA" id="ARBA00012182"/>
    </source>
</evidence>
<dbReference type="Pfam" id="PF11767">
    <property type="entry name" value="SET_assoc"/>
    <property type="match status" value="1"/>
</dbReference>
<comment type="catalytic activity">
    <reaction evidence="13 16">
        <text>L-lysyl(4)-[histone H3] + 3 S-adenosyl-L-methionine = N(6),N(6),N(6)-trimethyl-L-lysyl(4)-[histone H3] + 3 S-adenosyl-L-homocysteine + 3 H(+)</text>
        <dbReference type="Rhea" id="RHEA:60260"/>
        <dbReference type="Rhea" id="RHEA-COMP:15537"/>
        <dbReference type="Rhea" id="RHEA-COMP:15547"/>
        <dbReference type="ChEBI" id="CHEBI:15378"/>
        <dbReference type="ChEBI" id="CHEBI:29969"/>
        <dbReference type="ChEBI" id="CHEBI:57856"/>
        <dbReference type="ChEBI" id="CHEBI:59789"/>
        <dbReference type="ChEBI" id="CHEBI:61961"/>
        <dbReference type="EC" id="2.1.1.354"/>
    </reaction>
</comment>
<keyword evidence="10 16" id="KW-0539">Nucleus</keyword>
<evidence type="ECO:0000313" key="22">
    <source>
        <dbReference type="EMBL" id="KAL0637739.1"/>
    </source>
</evidence>
<keyword evidence="8 16" id="KW-0949">S-adenosyl-L-methionine</keyword>
<dbReference type="SMART" id="SM00317">
    <property type="entry name" value="SET"/>
    <property type="match status" value="1"/>
</dbReference>
<dbReference type="Proteomes" id="UP001447188">
    <property type="component" value="Unassembled WGS sequence"/>
</dbReference>
<organism evidence="22 23">
    <name type="scientific">Discina gigas</name>
    <dbReference type="NCBI Taxonomy" id="1032678"/>
    <lineage>
        <taxon>Eukaryota</taxon>
        <taxon>Fungi</taxon>
        <taxon>Dikarya</taxon>
        <taxon>Ascomycota</taxon>
        <taxon>Pezizomycotina</taxon>
        <taxon>Pezizomycetes</taxon>
        <taxon>Pezizales</taxon>
        <taxon>Discinaceae</taxon>
        <taxon>Discina</taxon>
    </lineage>
</organism>
<comment type="function">
    <text evidence="11">Catalytic component of the COMPASS (Set1C) complex that specifically mono-, di- and trimethylates histone H3 to form H3K4me1/2/3. Binds RNAs which might negatively affect its histone methyltransferase activity. COMPASS recognizes ubiquitinated H2B on one face of the nucleosome which stimulates the methylation of H3 on the opposing face.</text>
</comment>
<feature type="compositionally biased region" description="Basic and acidic residues" evidence="18">
    <location>
        <begin position="713"/>
        <end position="733"/>
    </location>
</feature>
<keyword evidence="6 16" id="KW-0489">Methyltransferase</keyword>
<accession>A0ABR3GP97</accession>
<dbReference type="InterPro" id="IPR017111">
    <property type="entry name" value="Set1_fungi"/>
</dbReference>
<evidence type="ECO:0000256" key="10">
    <source>
        <dbReference type="ARBA" id="ARBA00023242"/>
    </source>
</evidence>
<keyword evidence="23" id="KW-1185">Reference proteome</keyword>
<feature type="compositionally biased region" description="Low complexity" evidence="18">
    <location>
        <begin position="44"/>
        <end position="69"/>
    </location>
</feature>
<proteinExistence type="predicted"/>
<evidence type="ECO:0000259" key="19">
    <source>
        <dbReference type="PROSITE" id="PS50102"/>
    </source>
</evidence>
<sequence length="1206" mass="133768">MSRAGYADFFPAAPSVLAEKKAQAERERARQRTHREYNNDRDSSNGTLSATSLTSTTSTSTNNSSTATSASTFTKSLLPTHLLHSSNRTPTVSSPSPPVLPSPPIGTRHSLPPRPQVSVVQSYIPNEPPPPPPHSPTLPTPKATPPAARSDSAKRNWKVKYDPQLEKKGVPKKSKDTIVRFDGEGISGPVTDPRLAIPDYQKGPRAGKKRLRSNGLYRTRWKWDENYIGPGPPAQILISGLSPLTTENEISMHFRPYGEIQALEVKVDPATGGSLGICSVLYRDSAKHKSPAHEGAKKAVTAGNGAIIGMQKVRVELDRDGLKGKKLAERIVEDRRRKELEAAKNRPRPPPPSHDYLQPPNRGASPMKGRAASPTREPRNNDRDRDSRPPETRDPNYKALDHVGRWPYIFITARCIPGDHRYVRHLEGRLKNFGLKSVLCDRAGFYVVFWEQRDMEKCFRVCDGDRLFSYKMRMETHPEGNRTPSPPPQPEIRQVDFLKETTAALMKELGTALMTELKKKIVATTIYDALDSGRAHKKRKTEEAELKEAAIKEEITLGNASPAIKDGRGASVHPPSATVKYVPITAKSIPTKPVKVALPRFKKRVVPKKEELPKVNGLRKKPTKADARPLAHRLNQYDSEGGSDDESTATGDRPVSRGLSTDIGDDDSMSATPSVTDYISNLKRKRGSVGPTSKLRDTAVSTDDEEPLVEDCMEIKEEEITSKKPRLSDKEDSPLISESAEDDTEGPRSKTAKSKSKKRPRDIDFTSSEESECDDVKPVGCIKKARDDQDEIIDVAGDYDMDNIAITSARKTGKELSESRKKIRAEVAPAEVPKTLFLARQLPLDDETDDEVPKEVVDVSWGVSTAKGPIATVEDDEDMVLDLDGWQILVKDEEDLEFLRLALADITPAKLGNVAAWAFKQKEIKAANREGMRGEQSLSLSSYLLCNSNANHSLGATRDREKIVGFYRPNSTGSARTEGYRKIPESEKSMYLPHRLQVAAKRAAMNQPPSPSAPSTTATKSAGSTSRSNRVNNRRLVAELQNQKQMLSSDADVMRFNQLKKRKKPVKFARSAIHNWGLYAMENISANDMIIEYVGEIVRQQVADMREIKYLKSGIGSSYLFRIDDTTVIDATKRGGIARFINHSCTPNCTAKIIKVEGSKRIVIYALRDIKENEELTYDYKFERELGSDDRIPCLCGSSGCKGFLN</sequence>
<evidence type="ECO:0000256" key="8">
    <source>
        <dbReference type="ARBA" id="ARBA00022691"/>
    </source>
</evidence>
<dbReference type="EMBL" id="JBBBZM010000031">
    <property type="protein sequence ID" value="KAL0637739.1"/>
    <property type="molecule type" value="Genomic_DNA"/>
</dbReference>
<evidence type="ECO:0000256" key="16">
    <source>
        <dbReference type="PIRNR" id="PIRNR037104"/>
    </source>
</evidence>
<comment type="subunit">
    <text evidence="16">Component of the COMPASS (Set1C) complex.</text>
</comment>
<dbReference type="Pfam" id="PF00856">
    <property type="entry name" value="SET"/>
    <property type="match status" value="1"/>
</dbReference>
<evidence type="ECO:0000256" key="18">
    <source>
        <dbReference type="SAM" id="MobiDB-lite"/>
    </source>
</evidence>
<evidence type="ECO:0000256" key="15">
    <source>
        <dbReference type="ARBA" id="ARBA00049129"/>
    </source>
</evidence>
<dbReference type="PANTHER" id="PTHR45814:SF2">
    <property type="entry name" value="HISTONE-LYSINE N-METHYLTRANSFERASE SETD1"/>
    <property type="match status" value="1"/>
</dbReference>
<evidence type="ECO:0000256" key="6">
    <source>
        <dbReference type="ARBA" id="ARBA00022603"/>
    </source>
</evidence>
<dbReference type="CDD" id="cd20072">
    <property type="entry name" value="SET_SET1"/>
    <property type="match status" value="1"/>
</dbReference>
<dbReference type="SMART" id="SM01291">
    <property type="entry name" value="N-SET"/>
    <property type="match status" value="1"/>
</dbReference>
<evidence type="ECO:0000256" key="7">
    <source>
        <dbReference type="ARBA" id="ARBA00022679"/>
    </source>
</evidence>
<feature type="region of interest" description="Disordered" evidence="18">
    <location>
        <begin position="182"/>
        <end position="208"/>
    </location>
</feature>
<feature type="compositionally biased region" description="Polar residues" evidence="18">
    <location>
        <begin position="669"/>
        <end position="679"/>
    </location>
</feature>
<dbReference type="InterPro" id="IPR044570">
    <property type="entry name" value="Set1-like"/>
</dbReference>
<comment type="catalytic activity">
    <reaction evidence="14">
        <text>N(6)-methyl-L-lysyl(4)-[histone H3] + S-adenosyl-L-methionine = N(6),N(6)-dimethyl-L-lysyl(4)-[histone H3] + S-adenosyl-L-homocysteine + H(+)</text>
        <dbReference type="Rhea" id="RHEA:60268"/>
        <dbReference type="Rhea" id="RHEA-COMP:15540"/>
        <dbReference type="Rhea" id="RHEA-COMP:15543"/>
        <dbReference type="ChEBI" id="CHEBI:15378"/>
        <dbReference type="ChEBI" id="CHEBI:57856"/>
        <dbReference type="ChEBI" id="CHEBI:59789"/>
        <dbReference type="ChEBI" id="CHEBI:61929"/>
        <dbReference type="ChEBI" id="CHEBI:61976"/>
    </reaction>
</comment>
<dbReference type="Gene3D" id="2.170.270.10">
    <property type="entry name" value="SET domain"/>
    <property type="match status" value="1"/>
</dbReference>